<dbReference type="InterPro" id="IPR001851">
    <property type="entry name" value="ABC_transp_permease"/>
</dbReference>
<evidence type="ECO:0000256" key="5">
    <source>
        <dbReference type="ARBA" id="ARBA00023136"/>
    </source>
</evidence>
<dbReference type="GO" id="GO:0005886">
    <property type="term" value="C:plasma membrane"/>
    <property type="evidence" value="ECO:0007669"/>
    <property type="project" value="UniProtKB-SubCell"/>
</dbReference>
<evidence type="ECO:0000256" key="6">
    <source>
        <dbReference type="SAM" id="Phobius"/>
    </source>
</evidence>
<sequence length="87" mass="9584">RFVGPDSADLTQCMEFFLMVSIGGQGTLIGPNIGSFLITFLKNMVSAYTERWLMIMGLVYILCAKYAPGGLIGLARQFQRRSEVTTA</sequence>
<proteinExistence type="predicted"/>
<dbReference type="Pfam" id="PF02653">
    <property type="entry name" value="BPD_transp_2"/>
    <property type="match status" value="1"/>
</dbReference>
<keyword evidence="5 6" id="KW-0472">Membrane</keyword>
<gene>
    <name evidence="7" type="ORF">S12H4_56332</name>
</gene>
<evidence type="ECO:0008006" key="8">
    <source>
        <dbReference type="Google" id="ProtNLM"/>
    </source>
</evidence>
<evidence type="ECO:0000256" key="1">
    <source>
        <dbReference type="ARBA" id="ARBA00004651"/>
    </source>
</evidence>
<name>X1V5P6_9ZZZZ</name>
<reference evidence="7" key="1">
    <citation type="journal article" date="2014" name="Front. Microbiol.">
        <title>High frequency of phylogenetically diverse reductive dehalogenase-homologous genes in deep subseafloor sedimentary metagenomes.</title>
        <authorList>
            <person name="Kawai M."/>
            <person name="Futagami T."/>
            <person name="Toyoda A."/>
            <person name="Takaki Y."/>
            <person name="Nishi S."/>
            <person name="Hori S."/>
            <person name="Arai W."/>
            <person name="Tsubouchi T."/>
            <person name="Morono Y."/>
            <person name="Uchiyama I."/>
            <person name="Ito T."/>
            <person name="Fujiyama A."/>
            <person name="Inagaki F."/>
            <person name="Takami H."/>
        </authorList>
    </citation>
    <scope>NUCLEOTIDE SEQUENCE</scope>
    <source>
        <strain evidence="7">Expedition CK06-06</strain>
    </source>
</reference>
<feature type="transmembrane region" description="Helical" evidence="6">
    <location>
        <begin position="16"/>
        <end position="40"/>
    </location>
</feature>
<dbReference type="PANTHER" id="PTHR30482:SF17">
    <property type="entry name" value="ABC TRANSPORTER ATP-BINDING PROTEIN"/>
    <property type="match status" value="1"/>
</dbReference>
<evidence type="ECO:0000256" key="4">
    <source>
        <dbReference type="ARBA" id="ARBA00022989"/>
    </source>
</evidence>
<evidence type="ECO:0000256" key="2">
    <source>
        <dbReference type="ARBA" id="ARBA00022475"/>
    </source>
</evidence>
<evidence type="ECO:0000313" key="7">
    <source>
        <dbReference type="EMBL" id="GAJ25034.1"/>
    </source>
</evidence>
<comment type="caution">
    <text evidence="7">The sequence shown here is derived from an EMBL/GenBank/DDBJ whole genome shotgun (WGS) entry which is preliminary data.</text>
</comment>
<organism evidence="7">
    <name type="scientific">marine sediment metagenome</name>
    <dbReference type="NCBI Taxonomy" id="412755"/>
    <lineage>
        <taxon>unclassified sequences</taxon>
        <taxon>metagenomes</taxon>
        <taxon>ecological metagenomes</taxon>
    </lineage>
</organism>
<keyword evidence="3 6" id="KW-0812">Transmembrane</keyword>
<dbReference type="PANTHER" id="PTHR30482">
    <property type="entry name" value="HIGH-AFFINITY BRANCHED-CHAIN AMINO ACID TRANSPORT SYSTEM PERMEASE"/>
    <property type="match status" value="1"/>
</dbReference>
<comment type="subcellular location">
    <subcellularLocation>
        <location evidence="1">Cell membrane</location>
        <topology evidence="1">Multi-pass membrane protein</topology>
    </subcellularLocation>
</comment>
<keyword evidence="2" id="KW-1003">Cell membrane</keyword>
<keyword evidence="4 6" id="KW-1133">Transmembrane helix</keyword>
<feature type="transmembrane region" description="Helical" evidence="6">
    <location>
        <begin position="52"/>
        <end position="74"/>
    </location>
</feature>
<dbReference type="EMBL" id="BARW01036262">
    <property type="protein sequence ID" value="GAJ25034.1"/>
    <property type="molecule type" value="Genomic_DNA"/>
</dbReference>
<protein>
    <recommendedName>
        <fullName evidence="8">Branched-chain amino acid ABC transporter permease</fullName>
    </recommendedName>
</protein>
<dbReference type="AlphaFoldDB" id="X1V5P6"/>
<evidence type="ECO:0000256" key="3">
    <source>
        <dbReference type="ARBA" id="ARBA00022692"/>
    </source>
</evidence>
<feature type="non-terminal residue" evidence="7">
    <location>
        <position position="1"/>
    </location>
</feature>
<accession>X1V5P6</accession>
<dbReference type="InterPro" id="IPR043428">
    <property type="entry name" value="LivM-like"/>
</dbReference>
<dbReference type="GO" id="GO:0015658">
    <property type="term" value="F:branched-chain amino acid transmembrane transporter activity"/>
    <property type="evidence" value="ECO:0007669"/>
    <property type="project" value="InterPro"/>
</dbReference>